<evidence type="ECO:0000313" key="2">
    <source>
        <dbReference type="Proteomes" id="UP000095281"/>
    </source>
</evidence>
<keyword evidence="2" id="KW-1185">Reference proteome</keyword>
<protein>
    <submittedName>
        <fullName evidence="3">Uncharacterized protein</fullName>
    </submittedName>
</protein>
<keyword evidence="1" id="KW-0175">Coiled coil</keyword>
<dbReference type="AlphaFoldDB" id="A0A1I8B5D6"/>
<evidence type="ECO:0000313" key="3">
    <source>
        <dbReference type="WBParaSite" id="MhA1_Contig1410.frz3.gene12"/>
    </source>
</evidence>
<name>A0A1I8B5D6_MELHA</name>
<dbReference type="WBParaSite" id="MhA1_Contig1410.frz3.gene12">
    <property type="protein sequence ID" value="MhA1_Contig1410.frz3.gene12"/>
    <property type="gene ID" value="MhA1_Contig1410.frz3.gene12"/>
</dbReference>
<evidence type="ECO:0000256" key="1">
    <source>
        <dbReference type="SAM" id="Coils"/>
    </source>
</evidence>
<accession>A0A1I8B5D6</accession>
<proteinExistence type="predicted"/>
<dbReference type="Proteomes" id="UP000095281">
    <property type="component" value="Unplaced"/>
</dbReference>
<sequence length="203" mass="24274">MEKIKENFDIEHNINLFIASCIQIELEEGNKIFKINKQKEMHLNYLLKLFVKYEDMKIKELLDEHDIKGFNDLNELIKNDKNKILENLTNINPKRFFSMVKNYKSESEDKEIFYECEEQESEKIQTEIKENDMIEDNVNNLKIDLKNNIIKKDYNDENDEIKNLDNNNELINNNNDSIIEENKSKYEIEGSLLFEKGLLRNIS</sequence>
<reference evidence="3" key="1">
    <citation type="submission" date="2016-11" db="UniProtKB">
        <authorList>
            <consortium name="WormBaseParasite"/>
        </authorList>
    </citation>
    <scope>IDENTIFICATION</scope>
</reference>
<feature type="coiled-coil region" evidence="1">
    <location>
        <begin position="124"/>
        <end position="181"/>
    </location>
</feature>
<organism evidence="2 3">
    <name type="scientific">Meloidogyne hapla</name>
    <name type="common">Root-knot nematode worm</name>
    <dbReference type="NCBI Taxonomy" id="6305"/>
    <lineage>
        <taxon>Eukaryota</taxon>
        <taxon>Metazoa</taxon>
        <taxon>Ecdysozoa</taxon>
        <taxon>Nematoda</taxon>
        <taxon>Chromadorea</taxon>
        <taxon>Rhabditida</taxon>
        <taxon>Tylenchina</taxon>
        <taxon>Tylenchomorpha</taxon>
        <taxon>Tylenchoidea</taxon>
        <taxon>Meloidogynidae</taxon>
        <taxon>Meloidogyninae</taxon>
        <taxon>Meloidogyne</taxon>
    </lineage>
</organism>